<dbReference type="RefSeq" id="WP_305893299.1">
    <property type="nucleotide sequence ID" value="NZ_JAUZVZ010000008.1"/>
</dbReference>
<dbReference type="EMBL" id="JAUZVZ010000008">
    <property type="protein sequence ID" value="MDP4536038.1"/>
    <property type="molecule type" value="Genomic_DNA"/>
</dbReference>
<protein>
    <submittedName>
        <fullName evidence="1">Uncharacterized protein</fullName>
    </submittedName>
</protein>
<organism evidence="1 2">
    <name type="scientific">Alkalimonas collagenimarina</name>
    <dbReference type="NCBI Taxonomy" id="400390"/>
    <lineage>
        <taxon>Bacteria</taxon>
        <taxon>Pseudomonadati</taxon>
        <taxon>Pseudomonadota</taxon>
        <taxon>Gammaproteobacteria</taxon>
        <taxon>Alkalimonas</taxon>
    </lineage>
</organism>
<evidence type="ECO:0000313" key="1">
    <source>
        <dbReference type="EMBL" id="MDP4536038.1"/>
    </source>
</evidence>
<gene>
    <name evidence="1" type="ORF">Q3O60_07560</name>
</gene>
<name>A0ABT9GYD9_9GAMM</name>
<sequence>MSVVPVFIVVCGGQRTAGIDHSCPPGVGYALNSYGQNISKRQHEYVFIG</sequence>
<proteinExistence type="predicted"/>
<comment type="caution">
    <text evidence="1">The sequence shown here is derived from an EMBL/GenBank/DDBJ whole genome shotgun (WGS) entry which is preliminary data.</text>
</comment>
<dbReference type="Proteomes" id="UP001231616">
    <property type="component" value="Unassembled WGS sequence"/>
</dbReference>
<accession>A0ABT9GYD9</accession>
<reference evidence="1 2" key="1">
    <citation type="submission" date="2023-08" db="EMBL/GenBank/DDBJ databases">
        <authorList>
            <person name="Joshi A."/>
            <person name="Thite S."/>
        </authorList>
    </citation>
    <scope>NUCLEOTIDE SEQUENCE [LARGE SCALE GENOMIC DNA]</scope>
    <source>
        <strain evidence="1 2">AC40</strain>
    </source>
</reference>
<keyword evidence="2" id="KW-1185">Reference proteome</keyword>
<evidence type="ECO:0000313" key="2">
    <source>
        <dbReference type="Proteomes" id="UP001231616"/>
    </source>
</evidence>